<gene>
    <name evidence="2" type="ORF">F6B43_16750</name>
</gene>
<comment type="caution">
    <text evidence="2">The sequence shown here is derived from an EMBL/GenBank/DDBJ whole genome shotgun (WGS) entry which is preliminary data.</text>
</comment>
<name>A0A5J5IYE4_9MICO</name>
<proteinExistence type="predicted"/>
<sequence length="218" mass="23787">MTDKQTPLESPLRLTVGNLKGGVARSTTSIMLALALVKRTGQRVLLVDADAANGTSFEWSEYAGEVWPAEVNVVYLPSQMLGKRVREMWPEGHLIIDTGNDSTTLRQALMVTDHLVMPIGATPSEATRLTPTLQAAAEVASIKPIELSILFTRTKPNTISFREAWDQLKQMEGEVEGLHVLDVNVPFQLLYSQAFGTVPTNLGVYPDVLEEILAGGSK</sequence>
<accession>A0A5J5IYE4</accession>
<evidence type="ECO:0000313" key="2">
    <source>
        <dbReference type="EMBL" id="KAA9106006.1"/>
    </source>
</evidence>
<dbReference type="PANTHER" id="PTHR13696">
    <property type="entry name" value="P-LOOP CONTAINING NUCLEOSIDE TRIPHOSPHATE HYDROLASE"/>
    <property type="match status" value="1"/>
</dbReference>
<dbReference type="Proteomes" id="UP000325827">
    <property type="component" value="Unassembled WGS sequence"/>
</dbReference>
<dbReference type="InterPro" id="IPR050678">
    <property type="entry name" value="DNA_Partitioning_ATPase"/>
</dbReference>
<dbReference type="Pfam" id="PF13614">
    <property type="entry name" value="AAA_31"/>
    <property type="match status" value="1"/>
</dbReference>
<reference evidence="3" key="1">
    <citation type="submission" date="2019-09" db="EMBL/GenBank/DDBJ databases">
        <title>Mumia zhuanghuii sp. nov. isolated from the intestinal contents of plateau pika (Ochotona curzoniae) in the Qinghai-Tibet plateau of China.</title>
        <authorList>
            <person name="Tian Z."/>
        </authorList>
    </citation>
    <scope>NUCLEOTIDE SEQUENCE [LARGE SCALE GENOMIC DNA]</scope>
    <source>
        <strain evidence="3">JCM 30598</strain>
    </source>
</reference>
<dbReference type="RefSeq" id="WP_150450149.1">
    <property type="nucleotide sequence ID" value="NZ_VYSA01000004.1"/>
</dbReference>
<dbReference type="Gene3D" id="3.40.50.300">
    <property type="entry name" value="P-loop containing nucleotide triphosphate hydrolases"/>
    <property type="match status" value="1"/>
</dbReference>
<keyword evidence="3" id="KW-1185">Reference proteome</keyword>
<evidence type="ECO:0000259" key="1">
    <source>
        <dbReference type="Pfam" id="PF13614"/>
    </source>
</evidence>
<dbReference type="OrthoDB" id="128708at2"/>
<dbReference type="PANTHER" id="PTHR13696:SF99">
    <property type="entry name" value="COBYRINIC ACID AC-DIAMIDE SYNTHASE"/>
    <property type="match status" value="1"/>
</dbReference>
<dbReference type="AlphaFoldDB" id="A0A5J5IYE4"/>
<dbReference type="SUPFAM" id="SSF52540">
    <property type="entry name" value="P-loop containing nucleoside triphosphate hydrolases"/>
    <property type="match status" value="1"/>
</dbReference>
<protein>
    <submittedName>
        <fullName evidence="2">ParA family protein</fullName>
    </submittedName>
</protein>
<evidence type="ECO:0000313" key="3">
    <source>
        <dbReference type="Proteomes" id="UP000325827"/>
    </source>
</evidence>
<organism evidence="2 3">
    <name type="scientific">Microbacterium rhizomatis</name>
    <dbReference type="NCBI Taxonomy" id="1631477"/>
    <lineage>
        <taxon>Bacteria</taxon>
        <taxon>Bacillati</taxon>
        <taxon>Actinomycetota</taxon>
        <taxon>Actinomycetes</taxon>
        <taxon>Micrococcales</taxon>
        <taxon>Microbacteriaceae</taxon>
        <taxon>Microbacterium</taxon>
    </lineage>
</organism>
<dbReference type="InterPro" id="IPR025669">
    <property type="entry name" value="AAA_dom"/>
</dbReference>
<dbReference type="EMBL" id="VYSA01000004">
    <property type="protein sequence ID" value="KAA9106006.1"/>
    <property type="molecule type" value="Genomic_DNA"/>
</dbReference>
<feature type="domain" description="AAA" evidence="1">
    <location>
        <begin position="15"/>
        <end position="56"/>
    </location>
</feature>
<dbReference type="CDD" id="cd02042">
    <property type="entry name" value="ParAB_family"/>
    <property type="match status" value="1"/>
</dbReference>
<dbReference type="InterPro" id="IPR027417">
    <property type="entry name" value="P-loop_NTPase"/>
</dbReference>